<dbReference type="Pfam" id="PF00481">
    <property type="entry name" value="PP2C"/>
    <property type="match status" value="1"/>
</dbReference>
<proteinExistence type="predicted"/>
<gene>
    <name evidence="2" type="ORF">L195_g057622</name>
</gene>
<comment type="caution">
    <text evidence="2">The sequence shown here is derived from an EMBL/GenBank/DDBJ whole genome shotgun (WGS) entry which is preliminary data.</text>
</comment>
<dbReference type="InterPro" id="IPR036457">
    <property type="entry name" value="PPM-type-like_dom_sf"/>
</dbReference>
<evidence type="ECO:0000313" key="2">
    <source>
        <dbReference type="EMBL" id="PNX70666.1"/>
    </source>
</evidence>
<dbReference type="SUPFAM" id="SSF81606">
    <property type="entry name" value="PP2C-like"/>
    <property type="match status" value="1"/>
</dbReference>
<name>A0A2K3KWJ8_TRIPR</name>
<dbReference type="EMBL" id="ASHM01115198">
    <property type="protein sequence ID" value="PNX70666.1"/>
    <property type="molecule type" value="Genomic_DNA"/>
</dbReference>
<dbReference type="STRING" id="57577.A0A2K3KWJ8"/>
<protein>
    <recommendedName>
        <fullName evidence="1">PPM-type phosphatase domain-containing protein</fullName>
    </recommendedName>
</protein>
<evidence type="ECO:0000313" key="3">
    <source>
        <dbReference type="Proteomes" id="UP000236291"/>
    </source>
</evidence>
<dbReference type="AlphaFoldDB" id="A0A2K3KWJ8"/>
<dbReference type="InterPro" id="IPR001932">
    <property type="entry name" value="PPM-type_phosphatase-like_dom"/>
</dbReference>
<organism evidence="2 3">
    <name type="scientific">Trifolium pratense</name>
    <name type="common">Red clover</name>
    <dbReference type="NCBI Taxonomy" id="57577"/>
    <lineage>
        <taxon>Eukaryota</taxon>
        <taxon>Viridiplantae</taxon>
        <taxon>Streptophyta</taxon>
        <taxon>Embryophyta</taxon>
        <taxon>Tracheophyta</taxon>
        <taxon>Spermatophyta</taxon>
        <taxon>Magnoliopsida</taxon>
        <taxon>eudicotyledons</taxon>
        <taxon>Gunneridae</taxon>
        <taxon>Pentapetalae</taxon>
        <taxon>rosids</taxon>
        <taxon>fabids</taxon>
        <taxon>Fabales</taxon>
        <taxon>Fabaceae</taxon>
        <taxon>Papilionoideae</taxon>
        <taxon>50 kb inversion clade</taxon>
        <taxon>NPAAA clade</taxon>
        <taxon>Hologalegina</taxon>
        <taxon>IRL clade</taxon>
        <taxon>Trifolieae</taxon>
        <taxon>Trifolium</taxon>
    </lineage>
</organism>
<sequence>GRIQQNNNNMNENIMTQVVDEMERGFMESAGRNVFDSSGCLIFFIRRGTLHAANVGDSRSVLSSMKGIGKLKRLAVKQIVTDHNIDHREVKSAIRDLQPDIHDINCNINFPIFIAEKV</sequence>
<accession>A0A2K3KWJ8</accession>
<dbReference type="Gene3D" id="3.60.40.10">
    <property type="entry name" value="PPM-type phosphatase domain"/>
    <property type="match status" value="1"/>
</dbReference>
<feature type="domain" description="PPM-type phosphatase" evidence="1">
    <location>
        <begin position="32"/>
        <end position="102"/>
    </location>
</feature>
<feature type="non-terminal residue" evidence="2">
    <location>
        <position position="1"/>
    </location>
</feature>
<reference evidence="2 3" key="2">
    <citation type="journal article" date="2017" name="Front. Plant Sci.">
        <title>Gene Classification and Mining of Molecular Markers Useful in Red Clover (Trifolium pratense) Breeding.</title>
        <authorList>
            <person name="Istvanek J."/>
            <person name="Dluhosova J."/>
            <person name="Dluhos P."/>
            <person name="Patkova L."/>
            <person name="Nedelnik J."/>
            <person name="Repkova J."/>
        </authorList>
    </citation>
    <scope>NUCLEOTIDE SEQUENCE [LARGE SCALE GENOMIC DNA]</scope>
    <source>
        <strain evidence="3">cv. Tatra</strain>
        <tissue evidence="2">Young leaves</tissue>
    </source>
</reference>
<dbReference type="Proteomes" id="UP000236291">
    <property type="component" value="Unassembled WGS sequence"/>
</dbReference>
<evidence type="ECO:0000259" key="1">
    <source>
        <dbReference type="Pfam" id="PF00481"/>
    </source>
</evidence>
<reference evidence="2 3" key="1">
    <citation type="journal article" date="2014" name="Am. J. Bot.">
        <title>Genome assembly and annotation for red clover (Trifolium pratense; Fabaceae).</title>
        <authorList>
            <person name="Istvanek J."/>
            <person name="Jaros M."/>
            <person name="Krenek A."/>
            <person name="Repkova J."/>
        </authorList>
    </citation>
    <scope>NUCLEOTIDE SEQUENCE [LARGE SCALE GENOMIC DNA]</scope>
    <source>
        <strain evidence="3">cv. Tatra</strain>
        <tissue evidence="2">Young leaves</tissue>
    </source>
</reference>